<gene>
    <name evidence="1" type="ORF">EBN03_17830</name>
</gene>
<dbReference type="EMBL" id="RFFH01000007">
    <property type="protein sequence ID" value="RMI31234.1"/>
    <property type="molecule type" value="Genomic_DNA"/>
</dbReference>
<comment type="caution">
    <text evidence="1">The sequence shown here is derived from an EMBL/GenBank/DDBJ whole genome shotgun (WGS) entry which is preliminary data.</text>
</comment>
<organism evidence="1 2">
    <name type="scientific">Nocardia stercoris</name>
    <dbReference type="NCBI Taxonomy" id="2483361"/>
    <lineage>
        <taxon>Bacteria</taxon>
        <taxon>Bacillati</taxon>
        <taxon>Actinomycetota</taxon>
        <taxon>Actinomycetes</taxon>
        <taxon>Mycobacteriales</taxon>
        <taxon>Nocardiaceae</taxon>
        <taxon>Nocardia</taxon>
    </lineage>
</organism>
<reference evidence="1 2" key="1">
    <citation type="submission" date="2018-10" db="EMBL/GenBank/DDBJ databases">
        <title>Isolation from cow dung.</title>
        <authorList>
            <person name="Ling L."/>
        </authorList>
    </citation>
    <scope>NUCLEOTIDE SEQUENCE [LARGE SCALE GENOMIC DNA]</scope>
    <source>
        <strain evidence="1 2">NEAU-LL90</strain>
    </source>
</reference>
<evidence type="ECO:0000313" key="1">
    <source>
        <dbReference type="EMBL" id="RMI31234.1"/>
    </source>
</evidence>
<dbReference type="RefSeq" id="WP_122189185.1">
    <property type="nucleotide sequence ID" value="NZ_RFFH01000007.1"/>
</dbReference>
<accession>A0A3M2L1H6</accession>
<evidence type="ECO:0000313" key="2">
    <source>
        <dbReference type="Proteomes" id="UP000279275"/>
    </source>
</evidence>
<proteinExistence type="predicted"/>
<name>A0A3M2L1H6_9NOCA</name>
<sequence length="79" mass="8780">MTAFSRTIAADSDFARADQRAFVRDAGLDLTTVRPSDDRMRTAIEAAEISDRIGQAWITPLDLDDDYDYDPARLTAAAR</sequence>
<keyword evidence="2" id="KW-1185">Reference proteome</keyword>
<dbReference type="AlphaFoldDB" id="A0A3M2L1H6"/>
<dbReference type="Proteomes" id="UP000279275">
    <property type="component" value="Unassembled WGS sequence"/>
</dbReference>
<protein>
    <submittedName>
        <fullName evidence="1">Uncharacterized protein</fullName>
    </submittedName>
</protein>
<dbReference type="OrthoDB" id="4559251at2"/>